<name>A0A5N6IKG0_9EURO</name>
<proteinExistence type="predicted"/>
<gene>
    <name evidence="3" type="ORF">BDV30DRAFT_247229</name>
</gene>
<sequence>MTLRVPEKTSKTIKSESPLADGFNPAPGNSWGVEMANRTSETDKLRQKVEQMNEKLDKLLKQNETYHATSELGGTGQDDTYDKSGWPAGPNDEYLGEAVEDDNCQDAYYEHSWTEGDEMPELENVNGDSGLGNEWTAKDDLWEIGRVHHDSGLGDEVALTETNDEADELRDQVKSLQATLADLLSENNQLAMKVKELEGERDKLIPSRNCFLSLYKCQKLQRALTLDECEHLVHASTKVASGDVLADSELYISGERKDYDVFVDLYGVDPHAVPSVLKDQHTIELVNAHATILASKHKTYTPEFEERFARFITNLRRTGYPEDYLIGFMDDVGILELQASYTAFRNALHTEVSDALKAEVMNDPVNSW</sequence>
<feature type="compositionally biased region" description="Basic and acidic residues" evidence="2">
    <location>
        <begin position="1"/>
        <end position="14"/>
    </location>
</feature>
<accession>A0A5N6IKG0</accession>
<protein>
    <submittedName>
        <fullName evidence="3">Uncharacterized protein</fullName>
    </submittedName>
</protein>
<keyword evidence="4" id="KW-1185">Reference proteome</keyword>
<keyword evidence="1" id="KW-0175">Coiled coil</keyword>
<dbReference type="EMBL" id="ML732926">
    <property type="protein sequence ID" value="KAB8266948.1"/>
    <property type="molecule type" value="Genomic_DNA"/>
</dbReference>
<feature type="region of interest" description="Disordered" evidence="2">
    <location>
        <begin position="61"/>
        <end position="96"/>
    </location>
</feature>
<dbReference type="AlphaFoldDB" id="A0A5N6IKG0"/>
<reference evidence="3 4" key="1">
    <citation type="submission" date="2019-04" db="EMBL/GenBank/DDBJ databases">
        <title>Fungal friends and foes A comparative genomics study of 23 Aspergillus species from section Flavi.</title>
        <authorList>
            <consortium name="DOE Joint Genome Institute"/>
            <person name="Kjaerbolling I."/>
            <person name="Vesth T.C."/>
            <person name="Frisvad J.C."/>
            <person name="Nybo J.L."/>
            <person name="Theobald S."/>
            <person name="Kildgaard S."/>
            <person name="Petersen T.I."/>
            <person name="Kuo A."/>
            <person name="Sato A."/>
            <person name="Lyhne E.K."/>
            <person name="Kogle M.E."/>
            <person name="Wiebenga A."/>
            <person name="Kun R.S."/>
            <person name="Lubbers R.J."/>
            <person name="Makela M.R."/>
            <person name="Barry K."/>
            <person name="Chovatia M."/>
            <person name="Clum A."/>
            <person name="Daum C."/>
            <person name="Haridas S."/>
            <person name="He G."/>
            <person name="LaButti K."/>
            <person name="Lipzen A."/>
            <person name="Mondo S."/>
            <person name="Pangilinan J."/>
            <person name="Riley R."/>
            <person name="Salamov A."/>
            <person name="Simmons B.A."/>
            <person name="Magnuson J.K."/>
            <person name="Henrissat B."/>
            <person name="Mortensen U.H."/>
            <person name="Larsen T.O."/>
            <person name="De vries R.P."/>
            <person name="Grigoriev I.V."/>
            <person name="Machida M."/>
            <person name="Baker S.E."/>
            <person name="Andersen M.R."/>
        </authorList>
    </citation>
    <scope>NUCLEOTIDE SEQUENCE [LARGE SCALE GENOMIC DNA]</scope>
    <source>
        <strain evidence="3 4">CBS 117635</strain>
    </source>
</reference>
<feature type="region of interest" description="Disordered" evidence="2">
    <location>
        <begin position="1"/>
        <end position="30"/>
    </location>
</feature>
<evidence type="ECO:0000313" key="4">
    <source>
        <dbReference type="Proteomes" id="UP000326289"/>
    </source>
</evidence>
<feature type="coiled-coil region" evidence="1">
    <location>
        <begin position="159"/>
        <end position="200"/>
    </location>
</feature>
<evidence type="ECO:0000256" key="2">
    <source>
        <dbReference type="SAM" id="MobiDB-lite"/>
    </source>
</evidence>
<dbReference type="Proteomes" id="UP000326289">
    <property type="component" value="Unassembled WGS sequence"/>
</dbReference>
<evidence type="ECO:0000256" key="1">
    <source>
        <dbReference type="SAM" id="Coils"/>
    </source>
</evidence>
<evidence type="ECO:0000313" key="3">
    <source>
        <dbReference type="EMBL" id="KAB8266948.1"/>
    </source>
</evidence>
<organism evidence="3 4">
    <name type="scientific">Aspergillus minisclerotigenes</name>
    <dbReference type="NCBI Taxonomy" id="656917"/>
    <lineage>
        <taxon>Eukaryota</taxon>
        <taxon>Fungi</taxon>
        <taxon>Dikarya</taxon>
        <taxon>Ascomycota</taxon>
        <taxon>Pezizomycotina</taxon>
        <taxon>Eurotiomycetes</taxon>
        <taxon>Eurotiomycetidae</taxon>
        <taxon>Eurotiales</taxon>
        <taxon>Aspergillaceae</taxon>
        <taxon>Aspergillus</taxon>
        <taxon>Aspergillus subgen. Circumdati</taxon>
    </lineage>
</organism>